<dbReference type="PIRSF" id="PIRSF002808">
    <property type="entry name" value="Hexose_phosphate_transp"/>
    <property type="match status" value="1"/>
</dbReference>
<proteinExistence type="inferred from homology"/>
<feature type="transmembrane region" description="Helical" evidence="6">
    <location>
        <begin position="441"/>
        <end position="462"/>
    </location>
</feature>
<evidence type="ECO:0000313" key="9">
    <source>
        <dbReference type="Proteomes" id="UP000216825"/>
    </source>
</evidence>
<name>A0A7D7Q2Y5_KOCVA</name>
<dbReference type="KEGG" id="kvr:CIB50_0001020"/>
<feature type="transmembrane region" description="Helical" evidence="6">
    <location>
        <begin position="374"/>
        <end position="400"/>
    </location>
</feature>
<dbReference type="InterPro" id="IPR000849">
    <property type="entry name" value="Sugar_P_transporter"/>
</dbReference>
<dbReference type="PROSITE" id="PS50850">
    <property type="entry name" value="MFS"/>
    <property type="match status" value="1"/>
</dbReference>
<feature type="transmembrane region" description="Helical" evidence="6">
    <location>
        <begin position="143"/>
        <end position="162"/>
    </location>
</feature>
<dbReference type="PANTHER" id="PTHR43826:SF6">
    <property type="entry name" value="GLYCEROL-3-PHOSPHATE TRANSPORTER"/>
    <property type="match status" value="1"/>
</dbReference>
<comment type="similarity">
    <text evidence="2">Belongs to the major facilitator superfamily. Organophosphate:Pi antiporter (OPA) (TC 2.A.1.4) family.</text>
</comment>
<dbReference type="AlphaFoldDB" id="A0A7D7Q2Y5"/>
<evidence type="ECO:0000256" key="6">
    <source>
        <dbReference type="SAM" id="Phobius"/>
    </source>
</evidence>
<dbReference type="InterPro" id="IPR011701">
    <property type="entry name" value="MFS"/>
</dbReference>
<dbReference type="CDD" id="cd17345">
    <property type="entry name" value="MFS_GlpT"/>
    <property type="match status" value="1"/>
</dbReference>
<dbReference type="SUPFAM" id="SSF103473">
    <property type="entry name" value="MFS general substrate transporter"/>
    <property type="match status" value="1"/>
</dbReference>
<comment type="subcellular location">
    <subcellularLocation>
        <location evidence="1">Cell membrane</location>
        <topology evidence="1">Multi-pass membrane protein</topology>
    </subcellularLocation>
</comment>
<keyword evidence="5 6" id="KW-0472">Membrane</keyword>
<keyword evidence="9" id="KW-1185">Reference proteome</keyword>
<evidence type="ECO:0000256" key="4">
    <source>
        <dbReference type="ARBA" id="ARBA00022989"/>
    </source>
</evidence>
<protein>
    <submittedName>
        <fullName evidence="8">Glycerol-3-phosphate transporter</fullName>
    </submittedName>
</protein>
<sequence>MPPDAPSPQTTVADTAAARTMSPLTRWMAAPSPAPRLPEDEVQRRYPRLRLQVFIGIFLGYAGFYLIRNNISLIAPLLLEQGTINTVGIGIIGNAVLLAYGFSKFFSATISDRSNARYFLPIGLALSAVANLVVAFVPAVSASVALFATVMFLNGWVQGMGWPPCGRVLVHWFSTNERGWKTAIWNTAHNVGGMGVGALAALGLAITGGSWQSAFWVPAVGALVVAVLAFVMVRDRPEAVGLPPIEEYRDDPAKVEADASELEGSSYWGIVVKHVLLNPTMVFLALANVFIYSLRYGVLSWAPTYLAEHHGMSLAQGIAGFSLFELAGIFGTLACGWVSDKVFRGNRSWTGITFMVGVGLFLVAYWLAPVGTPYWLLMVFLFFIGAFIYGPVMIIGLQALDMSARHVAGTAAGFTGLFGYVFGATLASTGVGWVVHEFGWGATYGLLTLSVVLTVVLLLFVLPRERQLMAHHRSLSGSDAQDTRS</sequence>
<dbReference type="Gene3D" id="1.20.1250.20">
    <property type="entry name" value="MFS general substrate transporter like domains"/>
    <property type="match status" value="2"/>
</dbReference>
<evidence type="ECO:0000256" key="2">
    <source>
        <dbReference type="ARBA" id="ARBA00009598"/>
    </source>
</evidence>
<dbReference type="InterPro" id="IPR020846">
    <property type="entry name" value="MFS_dom"/>
</dbReference>
<evidence type="ECO:0000259" key="7">
    <source>
        <dbReference type="PROSITE" id="PS50850"/>
    </source>
</evidence>
<feature type="transmembrane region" description="Helical" evidence="6">
    <location>
        <begin position="49"/>
        <end position="67"/>
    </location>
</feature>
<gene>
    <name evidence="8" type="primary">glpT</name>
    <name evidence="8" type="ORF">CIB50_0001020</name>
</gene>
<dbReference type="PROSITE" id="PS00942">
    <property type="entry name" value="GLPT"/>
    <property type="match status" value="1"/>
</dbReference>
<evidence type="ECO:0000256" key="1">
    <source>
        <dbReference type="ARBA" id="ARBA00004651"/>
    </source>
</evidence>
<feature type="transmembrane region" description="Helical" evidence="6">
    <location>
        <begin position="314"/>
        <end position="337"/>
    </location>
</feature>
<dbReference type="Proteomes" id="UP000216825">
    <property type="component" value="Chromosome"/>
</dbReference>
<feature type="transmembrane region" description="Helical" evidence="6">
    <location>
        <begin position="183"/>
        <end position="207"/>
    </location>
</feature>
<accession>A0A7D7Q2Y5</accession>
<keyword evidence="3 6" id="KW-0812">Transmembrane</keyword>
<feature type="transmembrane region" description="Helical" evidence="6">
    <location>
        <begin position="412"/>
        <end position="435"/>
    </location>
</feature>
<reference evidence="9" key="1">
    <citation type="submission" date="2017-08" db="EMBL/GenBank/DDBJ databases">
        <title>Draft Genome Sequence of Kocuria varians 80.</title>
        <authorList>
            <person name="Minaev M."/>
            <person name="Kurbakov K.A."/>
            <person name="Solodovnikova G.I."/>
            <person name="Kuznetsova O.A."/>
            <person name="Lisitsyn A.B."/>
        </authorList>
    </citation>
    <scope>NUCLEOTIDE SEQUENCE [LARGE SCALE GENOMIC DNA]</scope>
    <source>
        <strain evidence="9">80</strain>
    </source>
</reference>
<dbReference type="InterPro" id="IPR051337">
    <property type="entry name" value="OPA_Antiporter"/>
</dbReference>
<dbReference type="InterPro" id="IPR021159">
    <property type="entry name" value="Sugar-P_transporter_CS"/>
</dbReference>
<dbReference type="Pfam" id="PF07690">
    <property type="entry name" value="MFS_1"/>
    <property type="match status" value="1"/>
</dbReference>
<feature type="transmembrane region" description="Helical" evidence="6">
    <location>
        <begin position="118"/>
        <end position="137"/>
    </location>
</feature>
<feature type="transmembrane region" description="Helical" evidence="6">
    <location>
        <begin position="349"/>
        <end position="368"/>
    </location>
</feature>
<dbReference type="GO" id="GO:0035435">
    <property type="term" value="P:phosphate ion transmembrane transport"/>
    <property type="evidence" value="ECO:0007669"/>
    <property type="project" value="TreeGrafter"/>
</dbReference>
<dbReference type="EMBL" id="CP059343">
    <property type="protein sequence ID" value="QMS56317.1"/>
    <property type="molecule type" value="Genomic_DNA"/>
</dbReference>
<organism evidence="8 9">
    <name type="scientific">Kocuria varians</name>
    <name type="common">Micrococcus varians</name>
    <dbReference type="NCBI Taxonomy" id="1272"/>
    <lineage>
        <taxon>Bacteria</taxon>
        <taxon>Bacillati</taxon>
        <taxon>Actinomycetota</taxon>
        <taxon>Actinomycetes</taxon>
        <taxon>Micrococcales</taxon>
        <taxon>Micrococcaceae</taxon>
        <taxon>Kocuria</taxon>
    </lineage>
</organism>
<dbReference type="GO" id="GO:0005886">
    <property type="term" value="C:plasma membrane"/>
    <property type="evidence" value="ECO:0007669"/>
    <property type="project" value="UniProtKB-SubCell"/>
</dbReference>
<feature type="transmembrane region" description="Helical" evidence="6">
    <location>
        <begin position="87"/>
        <end position="106"/>
    </location>
</feature>
<dbReference type="PANTHER" id="PTHR43826">
    <property type="entry name" value="GLUCOSE-6-PHOSPHATE EXCHANGER SLC37A4"/>
    <property type="match status" value="1"/>
</dbReference>
<feature type="domain" description="Major facilitator superfamily (MFS) profile" evidence="7">
    <location>
        <begin position="49"/>
        <end position="466"/>
    </location>
</feature>
<dbReference type="GO" id="GO:0061513">
    <property type="term" value="F:glucose 6-phosphate:phosphate antiporter activity"/>
    <property type="evidence" value="ECO:0007669"/>
    <property type="project" value="TreeGrafter"/>
</dbReference>
<evidence type="ECO:0000256" key="3">
    <source>
        <dbReference type="ARBA" id="ARBA00022692"/>
    </source>
</evidence>
<keyword evidence="4 6" id="KW-1133">Transmembrane helix</keyword>
<feature type="transmembrane region" description="Helical" evidence="6">
    <location>
        <begin position="275"/>
        <end position="294"/>
    </location>
</feature>
<dbReference type="InterPro" id="IPR036259">
    <property type="entry name" value="MFS_trans_sf"/>
</dbReference>
<evidence type="ECO:0000313" key="8">
    <source>
        <dbReference type="EMBL" id="QMS56317.1"/>
    </source>
</evidence>
<reference evidence="8 9" key="2">
    <citation type="submission" date="2020-07" db="EMBL/GenBank/DDBJ databases">
        <title>Genome of starter culture bacteria Kocuria salsicia reveals its technological properties and safety for usage in meat industry.</title>
        <authorList>
            <person name="Michael M."/>
            <person name="Konstantin K."/>
            <person name="Evgenii K."/>
            <person name="Galina S."/>
            <person name="Oksana K."/>
            <person name="Andrei L."/>
        </authorList>
    </citation>
    <scope>NUCLEOTIDE SEQUENCE [LARGE SCALE GENOMIC DNA]</scope>
    <source>
        <strain evidence="8 9">80</strain>
    </source>
</reference>
<evidence type="ECO:0000256" key="5">
    <source>
        <dbReference type="ARBA" id="ARBA00023136"/>
    </source>
</evidence>
<feature type="transmembrane region" description="Helical" evidence="6">
    <location>
        <begin position="213"/>
        <end position="233"/>
    </location>
</feature>